<evidence type="ECO:0000256" key="1">
    <source>
        <dbReference type="SAM" id="MobiDB-lite"/>
    </source>
</evidence>
<protein>
    <submittedName>
        <fullName evidence="2">Uncharacterized protein</fullName>
    </submittedName>
</protein>
<feature type="compositionally biased region" description="Low complexity" evidence="1">
    <location>
        <begin position="16"/>
        <end position="26"/>
    </location>
</feature>
<dbReference type="PANTHER" id="PTHR35871:SF1">
    <property type="entry name" value="CXC1-LIKE CYSTEINE CLUSTER ASSOCIATED WITH KDZ TRANSPOSASES DOMAIN-CONTAINING PROTEIN"/>
    <property type="match status" value="1"/>
</dbReference>
<dbReference type="GO" id="GO:0003676">
    <property type="term" value="F:nucleic acid binding"/>
    <property type="evidence" value="ECO:0007669"/>
    <property type="project" value="InterPro"/>
</dbReference>
<feature type="compositionally biased region" description="Polar residues" evidence="1">
    <location>
        <begin position="1"/>
        <end position="15"/>
    </location>
</feature>
<proteinExistence type="predicted"/>
<feature type="compositionally biased region" description="Low complexity" evidence="1">
    <location>
        <begin position="40"/>
        <end position="51"/>
    </location>
</feature>
<dbReference type="PANTHER" id="PTHR35871">
    <property type="entry name" value="EXPRESSED PROTEIN"/>
    <property type="match status" value="1"/>
</dbReference>
<feature type="region of interest" description="Disordered" evidence="1">
    <location>
        <begin position="1"/>
        <end position="72"/>
    </location>
</feature>
<dbReference type="EMBL" id="JARIHO010000009">
    <property type="protein sequence ID" value="KAJ7355303.1"/>
    <property type="molecule type" value="Genomic_DNA"/>
</dbReference>
<dbReference type="AlphaFoldDB" id="A0AAD7ACN7"/>
<dbReference type="Gene3D" id="3.30.420.10">
    <property type="entry name" value="Ribonuclease H-like superfamily/Ribonuclease H"/>
    <property type="match status" value="1"/>
</dbReference>
<organism evidence="2 3">
    <name type="scientific">Mycena albidolilacea</name>
    <dbReference type="NCBI Taxonomy" id="1033008"/>
    <lineage>
        <taxon>Eukaryota</taxon>
        <taxon>Fungi</taxon>
        <taxon>Dikarya</taxon>
        <taxon>Basidiomycota</taxon>
        <taxon>Agaricomycotina</taxon>
        <taxon>Agaricomycetes</taxon>
        <taxon>Agaricomycetidae</taxon>
        <taxon>Agaricales</taxon>
        <taxon>Marasmiineae</taxon>
        <taxon>Mycenaceae</taxon>
        <taxon>Mycena</taxon>
    </lineage>
</organism>
<name>A0AAD7ACN7_9AGAR</name>
<sequence>MSFFTQSTESFSKSSTPAPATTAIAPVQLEDSPIFMGYLSDLPSDNTSSSSSEDEADDEGDKPPPKKRVRRKLDIPAHIEKLIASKRTAFDAGQNSLQAYRARAIQSHLQMVVRNKRKAIEVSEIAAESQGFAPKWGGRMVRTWVGYWLKNRELPASVRGKHGKVFSLLDDPNICEELRSYVRSNKWAMDPAKLAELSKDNLVSAAADKYLRHIVDTEMPAGLKKYMDVELFPRLHLKAGWGISLTTAKRWLHREGFRYTEHKNWVPEDEHALKKKGQGRGMHQSDVIMSTIGWLIEASQSLKYGKSYDGYWTGEMFVKQIIEKIIPAFEGAHGPGFQLLLVVDNSQRHAAYAIDALLVQRMNMNPGGKQALMRPGWFMKNGVKVVQPMVFPANHPKYPGQAKGMKQLNFIEFFWGAVKKYLRDNCDYTFVTLKKNLPNALASVQLSTIHKWEHRMVRWMDAYRLGLGAKDAQLQVRARSSRKTYTSHRRVNLTVARTFDQKYRKLMGFRECGQFGLTKNIELLQIFS</sequence>
<evidence type="ECO:0000313" key="3">
    <source>
        <dbReference type="Proteomes" id="UP001218218"/>
    </source>
</evidence>
<dbReference type="Proteomes" id="UP001218218">
    <property type="component" value="Unassembled WGS sequence"/>
</dbReference>
<reference evidence="2" key="1">
    <citation type="submission" date="2023-03" db="EMBL/GenBank/DDBJ databases">
        <title>Massive genome expansion in bonnet fungi (Mycena s.s.) driven by repeated elements and novel gene families across ecological guilds.</title>
        <authorList>
            <consortium name="Lawrence Berkeley National Laboratory"/>
            <person name="Harder C.B."/>
            <person name="Miyauchi S."/>
            <person name="Viragh M."/>
            <person name="Kuo A."/>
            <person name="Thoen E."/>
            <person name="Andreopoulos B."/>
            <person name="Lu D."/>
            <person name="Skrede I."/>
            <person name="Drula E."/>
            <person name="Henrissat B."/>
            <person name="Morin E."/>
            <person name="Kohler A."/>
            <person name="Barry K."/>
            <person name="LaButti K."/>
            <person name="Morin E."/>
            <person name="Salamov A."/>
            <person name="Lipzen A."/>
            <person name="Mereny Z."/>
            <person name="Hegedus B."/>
            <person name="Baldrian P."/>
            <person name="Stursova M."/>
            <person name="Weitz H."/>
            <person name="Taylor A."/>
            <person name="Grigoriev I.V."/>
            <person name="Nagy L.G."/>
            <person name="Martin F."/>
            <person name="Kauserud H."/>
        </authorList>
    </citation>
    <scope>NUCLEOTIDE SEQUENCE</scope>
    <source>
        <strain evidence="2">CBHHK002</strain>
    </source>
</reference>
<comment type="caution">
    <text evidence="2">The sequence shown here is derived from an EMBL/GenBank/DDBJ whole genome shotgun (WGS) entry which is preliminary data.</text>
</comment>
<keyword evidence="3" id="KW-1185">Reference proteome</keyword>
<gene>
    <name evidence="2" type="ORF">DFH08DRAFT_912378</name>
</gene>
<accession>A0AAD7ACN7</accession>
<dbReference type="InterPro" id="IPR036397">
    <property type="entry name" value="RNaseH_sf"/>
</dbReference>
<evidence type="ECO:0000313" key="2">
    <source>
        <dbReference type="EMBL" id="KAJ7355303.1"/>
    </source>
</evidence>